<keyword evidence="2" id="KW-1185">Reference proteome</keyword>
<proteinExistence type="predicted"/>
<accession>A0A839IYA9</accession>
<gene>
    <name evidence="1" type="ORF">H4O21_20875</name>
</gene>
<reference evidence="1 2" key="1">
    <citation type="submission" date="2020-08" db="EMBL/GenBank/DDBJ databases">
        <title>Oceanospirillum sp. nov. isolated from marine sediment.</title>
        <authorList>
            <person name="Ji X."/>
        </authorList>
    </citation>
    <scope>NUCLEOTIDE SEQUENCE [LARGE SCALE GENOMIC DNA]</scope>
    <source>
        <strain evidence="1 2">D5</strain>
    </source>
</reference>
<name>A0A839IYA9_9GAMM</name>
<dbReference type="EMBL" id="JACJFM010000042">
    <property type="protein sequence ID" value="MBB1489066.1"/>
    <property type="molecule type" value="Genomic_DNA"/>
</dbReference>
<evidence type="ECO:0000313" key="1">
    <source>
        <dbReference type="EMBL" id="MBB1489066.1"/>
    </source>
</evidence>
<comment type="caution">
    <text evidence="1">The sequence shown here is derived from an EMBL/GenBank/DDBJ whole genome shotgun (WGS) entry which is preliminary data.</text>
</comment>
<evidence type="ECO:0000313" key="2">
    <source>
        <dbReference type="Proteomes" id="UP000565262"/>
    </source>
</evidence>
<organism evidence="1 2">
    <name type="scientific">Oceanospirillum sediminis</name>
    <dbReference type="NCBI Taxonomy" id="2760088"/>
    <lineage>
        <taxon>Bacteria</taxon>
        <taxon>Pseudomonadati</taxon>
        <taxon>Pseudomonadota</taxon>
        <taxon>Gammaproteobacteria</taxon>
        <taxon>Oceanospirillales</taxon>
        <taxon>Oceanospirillaceae</taxon>
        <taxon>Oceanospirillum</taxon>
    </lineage>
</organism>
<dbReference type="Proteomes" id="UP000565262">
    <property type="component" value="Unassembled WGS sequence"/>
</dbReference>
<dbReference type="RefSeq" id="WP_182810835.1">
    <property type="nucleotide sequence ID" value="NZ_JACJFM010000042.1"/>
</dbReference>
<dbReference type="AlphaFoldDB" id="A0A839IYA9"/>
<sequence length="169" mass="19493">MTIKPEPVTRDEEGWWTHTDLPNWGESATKEEIEQWGKEQDIIVWTAYFEDQVTQEQKDRWFTQGDVSVLKEWTPDIPEGHFLLSISDTEDHGPVALTALPLDVLEKQIAQTPPEQIENLPPSTLSIALQQEKDCLVDYYLEEDCPYKGFNYICLIALINGKLKEIECL</sequence>
<protein>
    <submittedName>
        <fullName evidence="1">Uncharacterized protein</fullName>
    </submittedName>
</protein>